<feature type="compositionally biased region" description="Acidic residues" evidence="1">
    <location>
        <begin position="190"/>
        <end position="215"/>
    </location>
</feature>
<comment type="caution">
    <text evidence="2">The sequence shown here is derived from an EMBL/GenBank/DDBJ whole genome shotgun (WGS) entry which is preliminary data.</text>
</comment>
<name>A0A1Y2C270_9FUNG</name>
<dbReference type="AlphaFoldDB" id="A0A1Y2C270"/>
<dbReference type="EMBL" id="MCGO01000033">
    <property type="protein sequence ID" value="ORY40984.1"/>
    <property type="molecule type" value="Genomic_DNA"/>
</dbReference>
<dbReference type="Proteomes" id="UP000193642">
    <property type="component" value="Unassembled WGS sequence"/>
</dbReference>
<keyword evidence="3" id="KW-1185">Reference proteome</keyword>
<protein>
    <submittedName>
        <fullName evidence="2">Uncharacterized protein</fullName>
    </submittedName>
</protein>
<proteinExistence type="predicted"/>
<reference evidence="2 3" key="1">
    <citation type="submission" date="2016-07" db="EMBL/GenBank/DDBJ databases">
        <title>Pervasive Adenine N6-methylation of Active Genes in Fungi.</title>
        <authorList>
            <consortium name="DOE Joint Genome Institute"/>
            <person name="Mondo S.J."/>
            <person name="Dannebaum R.O."/>
            <person name="Kuo R.C."/>
            <person name="Labutti K."/>
            <person name="Haridas S."/>
            <person name="Kuo A."/>
            <person name="Salamov A."/>
            <person name="Ahrendt S.R."/>
            <person name="Lipzen A."/>
            <person name="Sullivan W."/>
            <person name="Andreopoulos W.B."/>
            <person name="Clum A."/>
            <person name="Lindquist E."/>
            <person name="Daum C."/>
            <person name="Ramamoorthy G.K."/>
            <person name="Gryganskyi A."/>
            <person name="Culley D."/>
            <person name="Magnuson J.K."/>
            <person name="James T.Y."/>
            <person name="O'Malley M.A."/>
            <person name="Stajich J.E."/>
            <person name="Spatafora J.W."/>
            <person name="Visel A."/>
            <person name="Grigoriev I.V."/>
        </authorList>
    </citation>
    <scope>NUCLEOTIDE SEQUENCE [LARGE SCALE GENOMIC DNA]</scope>
    <source>
        <strain evidence="2 3">JEL800</strain>
    </source>
</reference>
<evidence type="ECO:0000313" key="2">
    <source>
        <dbReference type="EMBL" id="ORY40984.1"/>
    </source>
</evidence>
<accession>A0A1Y2C270</accession>
<feature type="region of interest" description="Disordered" evidence="1">
    <location>
        <begin position="190"/>
        <end position="268"/>
    </location>
</feature>
<sequence length="318" mass="34812">MATLLSLPPSLISRIASFLDDSSSVSSSLIHFVCASKQLFHSATISSESFSAAQKQSIKSLLRRLCRVECSVCGEPFFDSEAVSEEAVNSRLQSVISLALPHPTRLIESLPPNPNISIWHCPNKQKGCMQVYCSRLCGSPSSALLSCETEDECTDVNDAHGCIACFTELCDVMEGDAGIFECQKGLGDDLDDEDDEDLDDDDLFGDPAALDENEDAGMGRVDAKVNRGSSSDGESNETKRIGFMDVAGRSSVLKPTSTQSSRKRRTLDEERWWSAAAKRCRERGSVKDECICGECDLFEAEEEQKEDDEEDDDDEASK</sequence>
<evidence type="ECO:0000256" key="1">
    <source>
        <dbReference type="SAM" id="MobiDB-lite"/>
    </source>
</evidence>
<dbReference type="OrthoDB" id="2158667at2759"/>
<gene>
    <name evidence="2" type="ORF">BCR33DRAFT_719088</name>
</gene>
<feature type="region of interest" description="Disordered" evidence="1">
    <location>
        <begin position="298"/>
        <end position="318"/>
    </location>
</feature>
<organism evidence="2 3">
    <name type="scientific">Rhizoclosmatium globosum</name>
    <dbReference type="NCBI Taxonomy" id="329046"/>
    <lineage>
        <taxon>Eukaryota</taxon>
        <taxon>Fungi</taxon>
        <taxon>Fungi incertae sedis</taxon>
        <taxon>Chytridiomycota</taxon>
        <taxon>Chytridiomycota incertae sedis</taxon>
        <taxon>Chytridiomycetes</taxon>
        <taxon>Chytridiales</taxon>
        <taxon>Chytriomycetaceae</taxon>
        <taxon>Rhizoclosmatium</taxon>
    </lineage>
</organism>
<evidence type="ECO:0000313" key="3">
    <source>
        <dbReference type="Proteomes" id="UP000193642"/>
    </source>
</evidence>